<proteinExistence type="predicted"/>
<evidence type="ECO:0000313" key="1">
    <source>
        <dbReference type="EMBL" id="UUI68764.1"/>
    </source>
</evidence>
<dbReference type="Proteomes" id="UP001315860">
    <property type="component" value="Chromosome"/>
</dbReference>
<sequence length="159" mass="17425">MAGGPELRAELEGCRRELAAAREAHESCAERAAAADRAEAQALEISRTLDAQLTRSERVASGPKGWLKRRVLPNAATPQELADAQELRASSLFDGAWYLRAYPDVVSTGLSPALHYLRHGAAEGKDPGPEFSTKRYLAKHPLVAQRRANPLLNHLRTHQ</sequence>
<name>A0ABY5KE69_9ACTN</name>
<evidence type="ECO:0000313" key="2">
    <source>
        <dbReference type="Proteomes" id="UP001315860"/>
    </source>
</evidence>
<organism evidence="1 2">
    <name type="scientific">Aeromicrobium duanguangcaii</name>
    <dbReference type="NCBI Taxonomy" id="2968086"/>
    <lineage>
        <taxon>Bacteria</taxon>
        <taxon>Bacillati</taxon>
        <taxon>Actinomycetota</taxon>
        <taxon>Actinomycetes</taxon>
        <taxon>Propionibacteriales</taxon>
        <taxon>Nocardioidaceae</taxon>
        <taxon>Aeromicrobium</taxon>
    </lineage>
</organism>
<accession>A0ABY5KE69</accession>
<gene>
    <name evidence="1" type="ORF">NP095_01240</name>
</gene>
<protein>
    <submittedName>
        <fullName evidence="1">Uncharacterized protein</fullName>
    </submittedName>
</protein>
<dbReference type="RefSeq" id="WP_232418000.1">
    <property type="nucleotide sequence ID" value="NZ_CP101990.1"/>
</dbReference>
<dbReference type="EMBL" id="CP101990">
    <property type="protein sequence ID" value="UUI68764.1"/>
    <property type="molecule type" value="Genomic_DNA"/>
</dbReference>
<reference evidence="1 2" key="1">
    <citation type="submission" date="2022-07" db="EMBL/GenBank/DDBJ databases">
        <title>Novel species in genus Aeromicrobium.</title>
        <authorList>
            <person name="Ye L."/>
        </authorList>
    </citation>
    <scope>NUCLEOTIDE SEQUENCE [LARGE SCALE GENOMIC DNA]</scope>
    <source>
        <strain evidence="2">zg-Y50</strain>
    </source>
</reference>
<keyword evidence="2" id="KW-1185">Reference proteome</keyword>